<dbReference type="Proteomes" id="UP001297600">
    <property type="component" value="Unassembled WGS sequence"/>
</dbReference>
<name>A0ABS9MQZ8_9BURK</name>
<proteinExistence type="predicted"/>
<keyword evidence="1" id="KW-0472">Membrane</keyword>
<dbReference type="RefSeq" id="WP_237978601.1">
    <property type="nucleotide sequence ID" value="NZ_JAKNCT010000006.1"/>
</dbReference>
<sequence>MAEIITIVIALALSCPLFLAAWKRIGPAVLRLTENHALQIAAMAAVFAVIFCALTAALRWIERFVFS</sequence>
<organism evidence="2 3">
    <name type="scientific">Mesosutterella porci</name>
    <dbReference type="NCBI Taxonomy" id="2915351"/>
    <lineage>
        <taxon>Bacteria</taxon>
        <taxon>Pseudomonadati</taxon>
        <taxon>Pseudomonadota</taxon>
        <taxon>Betaproteobacteria</taxon>
        <taxon>Burkholderiales</taxon>
        <taxon>Sutterellaceae</taxon>
        <taxon>Mesosutterella</taxon>
    </lineage>
</organism>
<reference evidence="2 3" key="1">
    <citation type="submission" date="2022-02" db="EMBL/GenBank/DDBJ databases">
        <title>Mesosutterella porci, a novel member of the family Sutterellaceae from pig feces.</title>
        <authorList>
            <person name="Wylensek D."/>
            <person name="Clavel T."/>
        </authorList>
    </citation>
    <scope>NUCLEOTIDE SEQUENCE [LARGE SCALE GENOMIC DNA]</scope>
    <source>
        <strain evidence="3">oilRF-744-wt-GAM-9</strain>
    </source>
</reference>
<evidence type="ECO:0008006" key="4">
    <source>
        <dbReference type="Google" id="ProtNLM"/>
    </source>
</evidence>
<evidence type="ECO:0000256" key="1">
    <source>
        <dbReference type="SAM" id="Phobius"/>
    </source>
</evidence>
<evidence type="ECO:0000313" key="2">
    <source>
        <dbReference type="EMBL" id="MCG5030947.1"/>
    </source>
</evidence>
<gene>
    <name evidence="2" type="ORF">MAF45_05740</name>
</gene>
<keyword evidence="1" id="KW-1133">Transmembrane helix</keyword>
<accession>A0ABS9MQZ8</accession>
<comment type="caution">
    <text evidence="2">The sequence shown here is derived from an EMBL/GenBank/DDBJ whole genome shotgun (WGS) entry which is preliminary data.</text>
</comment>
<feature type="transmembrane region" description="Helical" evidence="1">
    <location>
        <begin position="36"/>
        <end position="61"/>
    </location>
</feature>
<dbReference type="EMBL" id="JAKNCT010000006">
    <property type="protein sequence ID" value="MCG5030947.1"/>
    <property type="molecule type" value="Genomic_DNA"/>
</dbReference>
<keyword evidence="1" id="KW-0812">Transmembrane</keyword>
<protein>
    <recommendedName>
        <fullName evidence="4">DUF1146 domain-containing protein</fullName>
    </recommendedName>
</protein>
<keyword evidence="3" id="KW-1185">Reference proteome</keyword>
<evidence type="ECO:0000313" key="3">
    <source>
        <dbReference type="Proteomes" id="UP001297600"/>
    </source>
</evidence>